<dbReference type="InterPro" id="IPR008962">
    <property type="entry name" value="PapD-like_sf"/>
</dbReference>
<reference evidence="8 9" key="1">
    <citation type="submission" date="2016-11" db="EMBL/GenBank/DDBJ databases">
        <title>Rahnella oryzae sp. nov., isolated from rice root.</title>
        <authorList>
            <person name="Zhang X.-X."/>
            <person name="Zhang J."/>
        </authorList>
    </citation>
    <scope>NUCLEOTIDE SEQUENCE [LARGE SCALE GENOMIC DNA]</scope>
    <source>
        <strain evidence="8 9">J11-6</strain>
    </source>
</reference>
<accession>A0A1S8CJX6</accession>
<dbReference type="PANTHER" id="PTHR30251">
    <property type="entry name" value="PILUS ASSEMBLY CHAPERONE"/>
    <property type="match status" value="1"/>
</dbReference>
<proteinExistence type="inferred from homology"/>
<feature type="domain" description="Pili assembly chaperone C-terminal" evidence="7">
    <location>
        <begin position="178"/>
        <end position="242"/>
    </location>
</feature>
<keyword evidence="3" id="KW-0732">Signal</keyword>
<keyword evidence="4" id="KW-0574">Periplasm</keyword>
<dbReference type="InterPro" id="IPR013783">
    <property type="entry name" value="Ig-like_fold"/>
</dbReference>
<dbReference type="Pfam" id="PF02753">
    <property type="entry name" value="PapD_C"/>
    <property type="match status" value="1"/>
</dbReference>
<dbReference type="SUPFAM" id="SSF49354">
    <property type="entry name" value="PapD-like"/>
    <property type="match status" value="1"/>
</dbReference>
<evidence type="ECO:0000256" key="5">
    <source>
        <dbReference type="ARBA" id="ARBA00023186"/>
    </source>
</evidence>
<name>A0A1S8CJX6_9GAMM</name>
<protein>
    <submittedName>
        <fullName evidence="8">Fimbrial chaperone protein</fullName>
    </submittedName>
</protein>
<evidence type="ECO:0000256" key="4">
    <source>
        <dbReference type="ARBA" id="ARBA00022764"/>
    </source>
</evidence>
<evidence type="ECO:0000259" key="6">
    <source>
        <dbReference type="Pfam" id="PF00345"/>
    </source>
</evidence>
<dbReference type="GO" id="GO:0030288">
    <property type="term" value="C:outer membrane-bounded periplasmic space"/>
    <property type="evidence" value="ECO:0007669"/>
    <property type="project" value="InterPro"/>
</dbReference>
<sequence>MFRVKTKCSGIVISVLSLLLLFIAEQALASVVMLNTRVIYPSGSQSQTVQLTNNDNIPYVVQMWTDVNNPSSTPDKADGPFVVVPALFRIEPKTGQSVRLVFTGKDLPQDRESVFYLNSVQIPPKNMAGSAENQMLVVLRNRIKIFYRPKGLAGGPEKITEQLHFSLKQQAGQWVLAVTNDSPFYASFIKAAAMVGNKEVPFKTDMVAPKSQASWKLEKGASSPAGAQKVTFTLVNDYGGHTRAEASLN</sequence>
<dbReference type="PRINTS" id="PR00969">
    <property type="entry name" value="CHAPERONPILI"/>
</dbReference>
<dbReference type="OrthoDB" id="9131059at2"/>
<evidence type="ECO:0000313" key="9">
    <source>
        <dbReference type="Proteomes" id="UP000216021"/>
    </source>
</evidence>
<keyword evidence="5" id="KW-0143">Chaperone</keyword>
<dbReference type="InterPro" id="IPR016147">
    <property type="entry name" value="Pili_assmbl_chaperone_N"/>
</dbReference>
<dbReference type="Proteomes" id="UP000216021">
    <property type="component" value="Unassembled WGS sequence"/>
</dbReference>
<dbReference type="SUPFAM" id="SSF49584">
    <property type="entry name" value="Periplasmic chaperone C-domain"/>
    <property type="match status" value="1"/>
</dbReference>
<evidence type="ECO:0000256" key="3">
    <source>
        <dbReference type="ARBA" id="ARBA00022729"/>
    </source>
</evidence>
<organism evidence="8 9">
    <name type="scientific">Serratia oryzae</name>
    <dbReference type="NCBI Taxonomy" id="2034155"/>
    <lineage>
        <taxon>Bacteria</taxon>
        <taxon>Pseudomonadati</taxon>
        <taxon>Pseudomonadota</taxon>
        <taxon>Gammaproteobacteria</taxon>
        <taxon>Enterobacterales</taxon>
        <taxon>Yersiniaceae</taxon>
        <taxon>Serratia</taxon>
    </lineage>
</organism>
<dbReference type="PANTHER" id="PTHR30251:SF2">
    <property type="entry name" value="FIMBRIAL CHAPERONE YADV-RELATED"/>
    <property type="match status" value="1"/>
</dbReference>
<dbReference type="InterPro" id="IPR050643">
    <property type="entry name" value="Periplasmic_pilus_chap"/>
</dbReference>
<comment type="subcellular location">
    <subcellularLocation>
        <location evidence="1">Periplasm</location>
    </subcellularLocation>
</comment>
<evidence type="ECO:0000256" key="1">
    <source>
        <dbReference type="ARBA" id="ARBA00004418"/>
    </source>
</evidence>
<comment type="similarity">
    <text evidence="2">Belongs to the periplasmic pilus chaperone family.</text>
</comment>
<dbReference type="InterPro" id="IPR001829">
    <property type="entry name" value="Pili_assmbl_chaperone_bac"/>
</dbReference>
<feature type="domain" description="Pili assembly chaperone N-terminal" evidence="6">
    <location>
        <begin position="31"/>
        <end position="152"/>
    </location>
</feature>
<dbReference type="Gene3D" id="2.60.40.10">
    <property type="entry name" value="Immunoglobulins"/>
    <property type="match status" value="2"/>
</dbReference>
<evidence type="ECO:0000259" key="7">
    <source>
        <dbReference type="Pfam" id="PF02753"/>
    </source>
</evidence>
<dbReference type="EMBL" id="MOXD01000005">
    <property type="protein sequence ID" value="OMQ22956.1"/>
    <property type="molecule type" value="Genomic_DNA"/>
</dbReference>
<comment type="caution">
    <text evidence="8">The sequence shown here is derived from an EMBL/GenBank/DDBJ whole genome shotgun (WGS) entry which is preliminary data.</text>
</comment>
<dbReference type="InterPro" id="IPR016148">
    <property type="entry name" value="Pili_assmbl_chaperone_C"/>
</dbReference>
<gene>
    <name evidence="8" type="ORF">BMI79_11010</name>
</gene>
<dbReference type="AlphaFoldDB" id="A0A1S8CJX6"/>
<evidence type="ECO:0000313" key="8">
    <source>
        <dbReference type="EMBL" id="OMQ22956.1"/>
    </source>
</evidence>
<dbReference type="GO" id="GO:0071555">
    <property type="term" value="P:cell wall organization"/>
    <property type="evidence" value="ECO:0007669"/>
    <property type="project" value="InterPro"/>
</dbReference>
<dbReference type="Pfam" id="PF00345">
    <property type="entry name" value="PapD_N"/>
    <property type="match status" value="1"/>
</dbReference>
<dbReference type="InterPro" id="IPR036316">
    <property type="entry name" value="Pili_assmbl_chap_C_dom_sf"/>
</dbReference>
<evidence type="ECO:0000256" key="2">
    <source>
        <dbReference type="ARBA" id="ARBA00007399"/>
    </source>
</evidence>
<keyword evidence="9" id="KW-1185">Reference proteome</keyword>
<dbReference type="STRING" id="2034155.BMI79_11010"/>